<dbReference type="AlphaFoldDB" id="Q2H413"/>
<feature type="region of interest" description="Disordered" evidence="1">
    <location>
        <begin position="1"/>
        <end position="28"/>
    </location>
</feature>
<dbReference type="GeneID" id="4391141"/>
<accession>Q2H413</accession>
<protein>
    <submittedName>
        <fullName evidence="2">Uncharacterized protein</fullName>
    </submittedName>
</protein>
<reference evidence="3" key="1">
    <citation type="journal article" date="2015" name="Genome Announc.">
        <title>Draft genome sequence of the cellulolytic fungus Chaetomium globosum.</title>
        <authorList>
            <person name="Cuomo C.A."/>
            <person name="Untereiner W.A."/>
            <person name="Ma L.-J."/>
            <person name="Grabherr M."/>
            <person name="Birren B.W."/>
        </authorList>
    </citation>
    <scope>NUCLEOTIDE SEQUENCE [LARGE SCALE GENOMIC DNA]</scope>
    <source>
        <strain evidence="3">ATCC 6205 / CBS 148.51 / DSM 1962 / NBRC 6347 / NRRL 1970</strain>
    </source>
</reference>
<dbReference type="InParanoid" id="Q2H413"/>
<proteinExistence type="predicted"/>
<dbReference type="VEuPathDB" id="FungiDB:CHGG_06602"/>
<dbReference type="RefSeq" id="XP_001222697.1">
    <property type="nucleotide sequence ID" value="XM_001222696.1"/>
</dbReference>
<feature type="region of interest" description="Disordered" evidence="1">
    <location>
        <begin position="72"/>
        <end position="108"/>
    </location>
</feature>
<dbReference type="EMBL" id="CH408031">
    <property type="protein sequence ID" value="EAQ89983.1"/>
    <property type="molecule type" value="Genomic_DNA"/>
</dbReference>
<feature type="compositionally biased region" description="Gly residues" evidence="1">
    <location>
        <begin position="72"/>
        <end position="83"/>
    </location>
</feature>
<name>Q2H413_CHAGB</name>
<sequence>MASRLTPQSVFVTPNSPTNDPNGNAQRTQHQVRICDVLPTSCLKPAEPGYTQNLAGDRIVAFLGMPGAQQGGRCQGLGVGRQDGQGDDKPTNQQAPGLNKLTGARSPQAVAGPVPARGMRQVSSAWVYQLFLADALSDILSAEPGAGRLGSTRANNRAPTSIPFRVQDS</sequence>
<evidence type="ECO:0000313" key="3">
    <source>
        <dbReference type="Proteomes" id="UP000001056"/>
    </source>
</evidence>
<evidence type="ECO:0000313" key="2">
    <source>
        <dbReference type="EMBL" id="EAQ89983.1"/>
    </source>
</evidence>
<keyword evidence="3" id="KW-1185">Reference proteome</keyword>
<dbReference type="Proteomes" id="UP000001056">
    <property type="component" value="Unassembled WGS sequence"/>
</dbReference>
<organism evidence="2 3">
    <name type="scientific">Chaetomium globosum (strain ATCC 6205 / CBS 148.51 / DSM 1962 / NBRC 6347 / NRRL 1970)</name>
    <name type="common">Soil fungus</name>
    <dbReference type="NCBI Taxonomy" id="306901"/>
    <lineage>
        <taxon>Eukaryota</taxon>
        <taxon>Fungi</taxon>
        <taxon>Dikarya</taxon>
        <taxon>Ascomycota</taxon>
        <taxon>Pezizomycotina</taxon>
        <taxon>Sordariomycetes</taxon>
        <taxon>Sordariomycetidae</taxon>
        <taxon>Sordariales</taxon>
        <taxon>Chaetomiaceae</taxon>
        <taxon>Chaetomium</taxon>
    </lineage>
</organism>
<dbReference type="HOGENOM" id="CLU_1578334_0_0_1"/>
<gene>
    <name evidence="2" type="ORF">CHGG_06602</name>
</gene>
<feature type="region of interest" description="Disordered" evidence="1">
    <location>
        <begin position="144"/>
        <end position="169"/>
    </location>
</feature>
<evidence type="ECO:0000256" key="1">
    <source>
        <dbReference type="SAM" id="MobiDB-lite"/>
    </source>
</evidence>